<proteinExistence type="predicted"/>
<feature type="transmembrane region" description="Helical" evidence="1">
    <location>
        <begin position="169"/>
        <end position="191"/>
    </location>
</feature>
<protein>
    <recommendedName>
        <fullName evidence="4">Glycosyltransferase RgtA/B/C/D-like domain-containing protein</fullName>
    </recommendedName>
</protein>
<feature type="transmembrane region" description="Helical" evidence="1">
    <location>
        <begin position="271"/>
        <end position="290"/>
    </location>
</feature>
<comment type="caution">
    <text evidence="2">The sequence shown here is derived from an EMBL/GenBank/DDBJ whole genome shotgun (WGS) entry which is preliminary data.</text>
</comment>
<keyword evidence="1" id="KW-0812">Transmembrane</keyword>
<feature type="transmembrane region" description="Helical" evidence="1">
    <location>
        <begin position="389"/>
        <end position="412"/>
    </location>
</feature>
<feature type="transmembrane region" description="Helical" evidence="1">
    <location>
        <begin position="442"/>
        <end position="464"/>
    </location>
</feature>
<feature type="transmembrane region" description="Helical" evidence="1">
    <location>
        <begin position="138"/>
        <end position="157"/>
    </location>
</feature>
<evidence type="ECO:0008006" key="4">
    <source>
        <dbReference type="Google" id="ProtNLM"/>
    </source>
</evidence>
<dbReference type="EMBL" id="MHHZ01000002">
    <property type="protein sequence ID" value="OGY42586.1"/>
    <property type="molecule type" value="Genomic_DNA"/>
</dbReference>
<feature type="transmembrane region" description="Helical" evidence="1">
    <location>
        <begin position="29"/>
        <end position="50"/>
    </location>
</feature>
<feature type="transmembrane region" description="Helical" evidence="1">
    <location>
        <begin position="346"/>
        <end position="377"/>
    </location>
</feature>
<feature type="transmembrane region" description="Helical" evidence="1">
    <location>
        <begin position="57"/>
        <end position="80"/>
    </location>
</feature>
<keyword evidence="1" id="KW-1133">Transmembrane helix</keyword>
<name>A0A1G1XSI2_9BACT</name>
<evidence type="ECO:0000256" key="1">
    <source>
        <dbReference type="SAM" id="Phobius"/>
    </source>
</evidence>
<feature type="transmembrane region" description="Helical" evidence="1">
    <location>
        <begin position="541"/>
        <end position="559"/>
    </location>
</feature>
<sequence>MIKFIKPILLLPLILAILLNLNWLKSPYIGVILSLLYLIIFGYLLGKLLFKDNDFCYRLILGLFFLFSLYSFLGAIVYFIYQLNLWAINVIFLVISFLIIYFNSLQIDDRIDIKLFWEKCLQKIKSSFSLFNQLKFNLLNFSFIILLIVLFVILFRSQTIEAIRTPWQVIPSSFFIIYFLLAINLLLLLFLKNSKTHNIFISSFFLITLSLALIIYKFGYGFDTFIHQATEAAIFSNGQILPKPFYYLGQYSLVIIFSRLFSLPVETIDKLLLPLLASTFLPFIIYSILNKTFSIKENFTKILSLAFLFIPFSIFIVTTPSGLANLYLLIILWLSFLYLKNKQIPFSYLIFLSLVALAIHALAGIPILIYLILVWLFKNQTIAAKIIRPIFSLLACLFLPLALFINSLFSIYKIEFNWQNLGLINWPTIFSKQFNYFIDIAYLYKNCIHLLILLITLVTLYNIIKHHKTSIFLPSLLTFLILIANAIFLNFIKVSQIINYEQGEFSQRIFQLSFYFLLPTLILGIYLILDKIQAKPFIVKSFLIVLFSGFITCSLYLSYPRFDDYDNSKFINVSQADFAAVNFIEQNANGQPYIVLSNQMTSAAALKTFGFTKYYNGQYFYPIPTGGELYKYFEQMIYQTPDKEVMAKAMDFTGVNISYFVLPTYWSRFEIITGESKKYADAIYSLDDKIMIFKYFK</sequence>
<feature type="transmembrane region" description="Helical" evidence="1">
    <location>
        <begin position="302"/>
        <end position="334"/>
    </location>
</feature>
<feature type="transmembrane region" description="Helical" evidence="1">
    <location>
        <begin position="471"/>
        <end position="492"/>
    </location>
</feature>
<gene>
    <name evidence="2" type="ORF">A2Y82_01735</name>
</gene>
<dbReference type="AlphaFoldDB" id="A0A1G1XSI2"/>
<keyword evidence="1" id="KW-0472">Membrane</keyword>
<feature type="transmembrane region" description="Helical" evidence="1">
    <location>
        <begin position="86"/>
        <end position="105"/>
    </location>
</feature>
<feature type="transmembrane region" description="Helical" evidence="1">
    <location>
        <begin position="198"/>
        <end position="216"/>
    </location>
</feature>
<evidence type="ECO:0000313" key="2">
    <source>
        <dbReference type="EMBL" id="OGY42586.1"/>
    </source>
</evidence>
<dbReference type="Proteomes" id="UP000176498">
    <property type="component" value="Unassembled WGS sequence"/>
</dbReference>
<accession>A0A1G1XSI2</accession>
<feature type="transmembrane region" description="Helical" evidence="1">
    <location>
        <begin position="7"/>
        <end position="23"/>
    </location>
</feature>
<reference evidence="2 3" key="1">
    <citation type="journal article" date="2016" name="Nat. Commun.">
        <title>Thousands of microbial genomes shed light on interconnected biogeochemical processes in an aquifer system.</title>
        <authorList>
            <person name="Anantharaman K."/>
            <person name="Brown C.T."/>
            <person name="Hug L.A."/>
            <person name="Sharon I."/>
            <person name="Castelle C.J."/>
            <person name="Probst A.J."/>
            <person name="Thomas B.C."/>
            <person name="Singh A."/>
            <person name="Wilkins M.J."/>
            <person name="Karaoz U."/>
            <person name="Brodie E.L."/>
            <person name="Williams K.H."/>
            <person name="Hubbard S.S."/>
            <person name="Banfield J.F."/>
        </authorList>
    </citation>
    <scope>NUCLEOTIDE SEQUENCE [LARGE SCALE GENOMIC DNA]</scope>
</reference>
<evidence type="ECO:0000313" key="3">
    <source>
        <dbReference type="Proteomes" id="UP000176498"/>
    </source>
</evidence>
<organism evidence="2 3">
    <name type="scientific">Candidatus Buchananbacteria bacterium RBG_13_36_9</name>
    <dbReference type="NCBI Taxonomy" id="1797530"/>
    <lineage>
        <taxon>Bacteria</taxon>
        <taxon>Candidatus Buchananiibacteriota</taxon>
    </lineage>
</organism>
<feature type="transmembrane region" description="Helical" evidence="1">
    <location>
        <begin position="512"/>
        <end position="529"/>
    </location>
</feature>